<reference evidence="1" key="1">
    <citation type="submission" date="2021-07" db="EMBL/GenBank/DDBJ databases">
        <authorList>
            <consortium name="Clinical and Environmental Microbiology Branch: Whole genome sequencing antimicrobial resistance pathogens in the healthcare setting"/>
        </authorList>
    </citation>
    <scope>NUCLEOTIDE SEQUENCE</scope>
    <source>
        <strain evidence="1">2021DK-00049</strain>
    </source>
</reference>
<sequence length="51" mass="5813">MKETENKEYKVSARLNEEQHKVLQDIVDSGKAKTTGKALQYLLSQYSILGK</sequence>
<dbReference type="EMBL" id="ABBJDF010000001">
    <property type="protein sequence ID" value="EHT9937188.1"/>
    <property type="molecule type" value="Genomic_DNA"/>
</dbReference>
<comment type="caution">
    <text evidence="1">The sequence shown here is derived from an EMBL/GenBank/DDBJ whole genome shotgun (WGS) entry which is preliminary data.</text>
</comment>
<organism evidence="1">
    <name type="scientific">Citrobacter freundii</name>
    <dbReference type="NCBI Taxonomy" id="546"/>
    <lineage>
        <taxon>Bacteria</taxon>
        <taxon>Pseudomonadati</taxon>
        <taxon>Pseudomonadota</taxon>
        <taxon>Gammaproteobacteria</taxon>
        <taxon>Enterobacterales</taxon>
        <taxon>Enterobacteriaceae</taxon>
        <taxon>Citrobacter</taxon>
        <taxon>Citrobacter freundii complex</taxon>
    </lineage>
</organism>
<dbReference type="RefSeq" id="WP_162906131.1">
    <property type="nucleotide sequence ID" value="NZ_CP032184.1"/>
</dbReference>
<evidence type="ECO:0000313" key="1">
    <source>
        <dbReference type="EMBL" id="EHT9937188.1"/>
    </source>
</evidence>
<protein>
    <submittedName>
        <fullName evidence="1">Uncharacterized protein</fullName>
    </submittedName>
</protein>
<proteinExistence type="predicted"/>
<name>A0AAD2SDT9_CITFR</name>
<dbReference type="AlphaFoldDB" id="A0AAD2SDT9"/>
<accession>A0AAD2SDT9</accession>
<gene>
    <name evidence="1" type="ORF">KY227_000213</name>
</gene>